<name>A0A9Q9BQD2_9STAP</name>
<dbReference type="Proteomes" id="UP001057381">
    <property type="component" value="Chromosome"/>
</dbReference>
<dbReference type="EMBL" id="CP073809">
    <property type="protein sequence ID" value="UTH14775.1"/>
    <property type="molecule type" value="Genomic_DNA"/>
</dbReference>
<organism evidence="1 2">
    <name type="scientific">Macrococcus equipercicus</name>
    <dbReference type="NCBI Taxonomy" id="69967"/>
    <lineage>
        <taxon>Bacteria</taxon>
        <taxon>Bacillati</taxon>
        <taxon>Bacillota</taxon>
        <taxon>Bacilli</taxon>
        <taxon>Bacillales</taxon>
        <taxon>Staphylococcaceae</taxon>
        <taxon>Macrococcus</taxon>
    </lineage>
</organism>
<reference evidence="1" key="1">
    <citation type="submission" date="2021-04" db="EMBL/GenBank/DDBJ databases">
        <title>Complete Genome Sequences of Macrococcus spp. from dog and cattle.</title>
        <authorList>
            <person name="Schwendener S."/>
            <person name="Perreten V."/>
        </authorList>
    </citation>
    <scope>NUCLEOTIDE SEQUENCE</scope>
    <source>
        <strain evidence="1">Epi0143-OL</strain>
    </source>
</reference>
<dbReference type="RefSeq" id="WP_254250553.1">
    <property type="nucleotide sequence ID" value="NZ_CP073809.1"/>
</dbReference>
<evidence type="ECO:0000313" key="2">
    <source>
        <dbReference type="Proteomes" id="UP001057381"/>
    </source>
</evidence>
<accession>A0A9Q9BQD2</accession>
<evidence type="ECO:0000313" key="1">
    <source>
        <dbReference type="EMBL" id="UTH14775.1"/>
    </source>
</evidence>
<proteinExistence type="predicted"/>
<gene>
    <name evidence="1" type="ORF">KFV11_05345</name>
</gene>
<dbReference type="AlphaFoldDB" id="A0A9Q9BQD2"/>
<protein>
    <submittedName>
        <fullName evidence="1">Uncharacterized protein</fullName>
    </submittedName>
</protein>
<dbReference type="KEGG" id="mequ:KFV11_05345"/>
<sequence length="112" mass="12808">MITTYTINDASQHNDLMKLIIDPTQIEEDGSFTACELSNINDPSQLQGFIFIIDKNTAEQLDKIIVKMQGFKPFLDVKEGEIYDDKAYLSSVKERIAHLEKELEAERAKLNE</sequence>